<organism evidence="5 6">
    <name type="scientific">Steinernema hermaphroditum</name>
    <dbReference type="NCBI Taxonomy" id="289476"/>
    <lineage>
        <taxon>Eukaryota</taxon>
        <taxon>Metazoa</taxon>
        <taxon>Ecdysozoa</taxon>
        <taxon>Nematoda</taxon>
        <taxon>Chromadorea</taxon>
        <taxon>Rhabditida</taxon>
        <taxon>Tylenchina</taxon>
        <taxon>Panagrolaimomorpha</taxon>
        <taxon>Strongyloidoidea</taxon>
        <taxon>Steinernematidae</taxon>
        <taxon>Steinernema</taxon>
    </lineage>
</organism>
<accession>A0AA39HP63</accession>
<evidence type="ECO:0000256" key="2">
    <source>
        <dbReference type="ARBA" id="ARBA00022786"/>
    </source>
</evidence>
<comment type="function">
    <text evidence="3">Probable essential component of SCF (SKP1-CUL1-F-box protein) E3 ubiquitin-protein ligase complexes, which mediate the ubiquitination and subsequent proteasomal degradation of target proteins. Regulates cell proliferation during embryonic and larval development.</text>
</comment>
<keyword evidence="2 3" id="KW-0833">Ubl conjugation pathway</keyword>
<feature type="domain" description="SKP1 component POZ" evidence="4">
    <location>
        <begin position="8"/>
        <end position="66"/>
    </location>
</feature>
<evidence type="ECO:0000313" key="5">
    <source>
        <dbReference type="EMBL" id="KAK0408294.1"/>
    </source>
</evidence>
<comment type="pathway">
    <text evidence="3">Protein modification; protein ubiquitination.</text>
</comment>
<dbReference type="PIRSF" id="PIRSF028729">
    <property type="entry name" value="E3_ubiquit_lig_SCF_Skp"/>
    <property type="match status" value="1"/>
</dbReference>
<dbReference type="InterPro" id="IPR001232">
    <property type="entry name" value="SKP1-like"/>
</dbReference>
<gene>
    <name evidence="5" type="ORF">QR680_003873</name>
</gene>
<dbReference type="SUPFAM" id="SSF81382">
    <property type="entry name" value="Skp1 dimerisation domain-like"/>
    <property type="match status" value="1"/>
</dbReference>
<sequence length="152" mass="17696">MSEIIHQLISKENVTVTISDKALHQSVTLATMLADTGCEDAITIPVPSVSTETLQKIVHWCEKHRDDAVPEKEKEKEWPNGVRPPPPLFDLPKWDDDFLTVDETEMYYLLMGANYLEVTWLYRYLCKKLFLLFIKNKPNEEIKMRFEPPTTN</sequence>
<comment type="caution">
    <text evidence="5">The sequence shown here is derived from an EMBL/GenBank/DDBJ whole genome shotgun (WGS) entry which is preliminary data.</text>
</comment>
<evidence type="ECO:0000313" key="6">
    <source>
        <dbReference type="Proteomes" id="UP001175271"/>
    </source>
</evidence>
<name>A0AA39HP63_9BILA</name>
<dbReference type="Pfam" id="PF03931">
    <property type="entry name" value="Skp1_POZ"/>
    <property type="match status" value="1"/>
</dbReference>
<evidence type="ECO:0000259" key="4">
    <source>
        <dbReference type="Pfam" id="PF03931"/>
    </source>
</evidence>
<protein>
    <recommendedName>
        <fullName evidence="3">Skp1-related protein</fullName>
    </recommendedName>
</protein>
<dbReference type="EMBL" id="JAUCMV010000003">
    <property type="protein sequence ID" value="KAK0408294.1"/>
    <property type="molecule type" value="Genomic_DNA"/>
</dbReference>
<dbReference type="PANTHER" id="PTHR11165">
    <property type="entry name" value="SKP1"/>
    <property type="match status" value="1"/>
</dbReference>
<proteinExistence type="inferred from homology"/>
<evidence type="ECO:0000256" key="3">
    <source>
        <dbReference type="PIRNR" id="PIRNR028729"/>
    </source>
</evidence>
<dbReference type="InterPro" id="IPR011333">
    <property type="entry name" value="SKP1/BTB/POZ_sf"/>
</dbReference>
<dbReference type="SMART" id="SM00512">
    <property type="entry name" value="Skp1"/>
    <property type="match status" value="1"/>
</dbReference>
<dbReference type="InterPro" id="IPR016073">
    <property type="entry name" value="Skp1_comp_POZ"/>
</dbReference>
<evidence type="ECO:0000256" key="1">
    <source>
        <dbReference type="ARBA" id="ARBA00009993"/>
    </source>
</evidence>
<dbReference type="SUPFAM" id="SSF54695">
    <property type="entry name" value="POZ domain"/>
    <property type="match status" value="1"/>
</dbReference>
<dbReference type="Gene3D" id="3.30.710.10">
    <property type="entry name" value="Potassium Channel Kv1.1, Chain A"/>
    <property type="match status" value="1"/>
</dbReference>
<dbReference type="GO" id="GO:0006511">
    <property type="term" value="P:ubiquitin-dependent protein catabolic process"/>
    <property type="evidence" value="ECO:0007669"/>
    <property type="project" value="InterPro"/>
</dbReference>
<keyword evidence="6" id="KW-1185">Reference proteome</keyword>
<comment type="similarity">
    <text evidence="1 3">Belongs to the SKP1 family.</text>
</comment>
<reference evidence="5" key="1">
    <citation type="submission" date="2023-06" db="EMBL/GenBank/DDBJ databases">
        <title>Genomic analysis of the entomopathogenic nematode Steinernema hermaphroditum.</title>
        <authorList>
            <person name="Schwarz E.M."/>
            <person name="Heppert J.K."/>
            <person name="Baniya A."/>
            <person name="Schwartz H.T."/>
            <person name="Tan C.-H."/>
            <person name="Antoshechkin I."/>
            <person name="Sternberg P.W."/>
            <person name="Goodrich-Blair H."/>
            <person name="Dillman A.R."/>
        </authorList>
    </citation>
    <scope>NUCLEOTIDE SEQUENCE</scope>
    <source>
        <strain evidence="5">PS9179</strain>
        <tissue evidence="5">Whole animal</tissue>
    </source>
</reference>
<dbReference type="AlphaFoldDB" id="A0AA39HP63"/>
<dbReference type="InterPro" id="IPR036296">
    <property type="entry name" value="SKP1-like_dim_sf"/>
</dbReference>
<dbReference type="InterPro" id="IPR016897">
    <property type="entry name" value="SKP1"/>
</dbReference>
<dbReference type="Proteomes" id="UP001175271">
    <property type="component" value="Unassembled WGS sequence"/>
</dbReference>